<evidence type="ECO:0000256" key="5">
    <source>
        <dbReference type="ARBA" id="ARBA00023172"/>
    </source>
</evidence>
<dbReference type="GO" id="GO:0006260">
    <property type="term" value="P:DNA replication"/>
    <property type="evidence" value="ECO:0007669"/>
    <property type="project" value="InterPro"/>
</dbReference>
<feature type="compositionally biased region" description="Low complexity" evidence="10">
    <location>
        <begin position="88"/>
        <end position="107"/>
    </location>
</feature>
<comment type="PTM">
    <text evidence="9">Phosphorylated in response to DNA damage.</text>
</comment>
<comment type="similarity">
    <text evidence="2 9">Belongs to the SLX4 family.</text>
</comment>
<feature type="compositionally biased region" description="Acidic residues" evidence="10">
    <location>
        <begin position="857"/>
        <end position="869"/>
    </location>
</feature>
<keyword evidence="6 9" id="KW-0234">DNA repair</keyword>
<feature type="region of interest" description="Disordered" evidence="10">
    <location>
        <begin position="371"/>
        <end position="414"/>
    </location>
</feature>
<dbReference type="InterPro" id="IPR018574">
    <property type="entry name" value="Structure-sp_endonuc_su_Slx4"/>
</dbReference>
<dbReference type="AlphaFoldDB" id="A0AAE0U9J9"/>
<evidence type="ECO:0000256" key="3">
    <source>
        <dbReference type="ARBA" id="ARBA00022553"/>
    </source>
</evidence>
<feature type="compositionally biased region" description="Polar residues" evidence="10">
    <location>
        <begin position="833"/>
        <end position="855"/>
    </location>
</feature>
<keyword evidence="12" id="KW-1185">Reference proteome</keyword>
<feature type="compositionally biased region" description="Basic residues" evidence="10">
    <location>
        <begin position="787"/>
        <end position="797"/>
    </location>
</feature>
<dbReference type="GO" id="GO:0006281">
    <property type="term" value="P:DNA repair"/>
    <property type="evidence" value="ECO:0007669"/>
    <property type="project" value="UniProtKB-UniRule"/>
</dbReference>
<feature type="compositionally biased region" description="Polar residues" evidence="10">
    <location>
        <begin position="34"/>
        <end position="43"/>
    </location>
</feature>
<evidence type="ECO:0000256" key="9">
    <source>
        <dbReference type="HAMAP-Rule" id="MF_03110"/>
    </source>
</evidence>
<evidence type="ECO:0000313" key="12">
    <source>
        <dbReference type="Proteomes" id="UP001281003"/>
    </source>
</evidence>
<evidence type="ECO:0000313" key="11">
    <source>
        <dbReference type="EMBL" id="KAK3395993.1"/>
    </source>
</evidence>
<evidence type="ECO:0000256" key="7">
    <source>
        <dbReference type="ARBA" id="ARBA00023242"/>
    </source>
</evidence>
<feature type="compositionally biased region" description="Low complexity" evidence="10">
    <location>
        <begin position="654"/>
        <end position="683"/>
    </location>
</feature>
<keyword evidence="7 9" id="KW-0539">Nucleus</keyword>
<comment type="subunit">
    <text evidence="9">Forms a heterodimer with SLX1.</text>
</comment>
<protein>
    <recommendedName>
        <fullName evidence="8 9">Structure-specific endonuclease subunit SLX4</fullName>
    </recommendedName>
</protein>
<evidence type="ECO:0000256" key="8">
    <source>
        <dbReference type="ARBA" id="ARBA00029496"/>
    </source>
</evidence>
<feature type="compositionally biased region" description="Basic and acidic residues" evidence="10">
    <location>
        <begin position="229"/>
        <end position="245"/>
    </location>
</feature>
<gene>
    <name evidence="9" type="primary">SLX4</name>
    <name evidence="11" type="ORF">B0T20DRAFT_444179</name>
</gene>
<reference evidence="11" key="1">
    <citation type="journal article" date="2023" name="Mol. Phylogenet. Evol.">
        <title>Genome-scale phylogeny and comparative genomics of the fungal order Sordariales.</title>
        <authorList>
            <person name="Hensen N."/>
            <person name="Bonometti L."/>
            <person name="Westerberg I."/>
            <person name="Brannstrom I.O."/>
            <person name="Guillou S."/>
            <person name="Cros-Aarteil S."/>
            <person name="Calhoun S."/>
            <person name="Haridas S."/>
            <person name="Kuo A."/>
            <person name="Mondo S."/>
            <person name="Pangilinan J."/>
            <person name="Riley R."/>
            <person name="LaButti K."/>
            <person name="Andreopoulos B."/>
            <person name="Lipzen A."/>
            <person name="Chen C."/>
            <person name="Yan M."/>
            <person name="Daum C."/>
            <person name="Ng V."/>
            <person name="Clum A."/>
            <person name="Steindorff A."/>
            <person name="Ohm R.A."/>
            <person name="Martin F."/>
            <person name="Silar P."/>
            <person name="Natvig D.O."/>
            <person name="Lalanne C."/>
            <person name="Gautier V."/>
            <person name="Ament-Velasquez S.L."/>
            <person name="Kruys A."/>
            <person name="Hutchinson M.I."/>
            <person name="Powell A.J."/>
            <person name="Barry K."/>
            <person name="Miller A.N."/>
            <person name="Grigoriev I.V."/>
            <person name="Debuchy R."/>
            <person name="Gladieux P."/>
            <person name="Hiltunen Thoren M."/>
            <person name="Johannesson H."/>
        </authorList>
    </citation>
    <scope>NUCLEOTIDE SEQUENCE</scope>
    <source>
        <strain evidence="11">FGSC 1904</strain>
    </source>
</reference>
<feature type="region of interest" description="Disordered" evidence="10">
    <location>
        <begin position="514"/>
        <end position="698"/>
    </location>
</feature>
<dbReference type="EMBL" id="JAUTDP010000010">
    <property type="protein sequence ID" value="KAK3395993.1"/>
    <property type="molecule type" value="Genomic_DNA"/>
</dbReference>
<keyword evidence="4 9" id="KW-0227">DNA damage</keyword>
<evidence type="ECO:0000256" key="4">
    <source>
        <dbReference type="ARBA" id="ARBA00022763"/>
    </source>
</evidence>
<dbReference type="GO" id="GO:0003677">
    <property type="term" value="F:DNA binding"/>
    <property type="evidence" value="ECO:0007669"/>
    <property type="project" value="InterPro"/>
</dbReference>
<feature type="region of interest" description="Disordered" evidence="10">
    <location>
        <begin position="732"/>
        <end position="900"/>
    </location>
</feature>
<reference evidence="11" key="2">
    <citation type="submission" date="2023-07" db="EMBL/GenBank/DDBJ databases">
        <authorList>
            <consortium name="Lawrence Berkeley National Laboratory"/>
            <person name="Haridas S."/>
            <person name="Hensen N."/>
            <person name="Bonometti L."/>
            <person name="Westerberg I."/>
            <person name="Brannstrom I.O."/>
            <person name="Guillou S."/>
            <person name="Cros-Aarteil S."/>
            <person name="Calhoun S."/>
            <person name="Kuo A."/>
            <person name="Mondo S."/>
            <person name="Pangilinan J."/>
            <person name="Riley R."/>
            <person name="LaButti K."/>
            <person name="Andreopoulos B."/>
            <person name="Lipzen A."/>
            <person name="Chen C."/>
            <person name="Yanf M."/>
            <person name="Daum C."/>
            <person name="Ng V."/>
            <person name="Clum A."/>
            <person name="Steindorff A."/>
            <person name="Ohm R."/>
            <person name="Martin F."/>
            <person name="Silar P."/>
            <person name="Natvig D."/>
            <person name="Lalanne C."/>
            <person name="Gautier V."/>
            <person name="Ament-velasquez S.L."/>
            <person name="Kruys A."/>
            <person name="Hutchinson M.I."/>
            <person name="Powell A.J."/>
            <person name="Barry K."/>
            <person name="Miller A.N."/>
            <person name="Grigoriev I.V."/>
            <person name="Debuchy R."/>
            <person name="Gladieux P."/>
            <person name="Thoren M.H."/>
            <person name="Johannesson H."/>
        </authorList>
    </citation>
    <scope>NUCLEOTIDE SEQUENCE</scope>
    <source>
        <strain evidence="11">FGSC 1904</strain>
    </source>
</reference>
<comment type="subcellular location">
    <subcellularLocation>
        <location evidence="1 9">Nucleus</location>
    </subcellularLocation>
</comment>
<dbReference type="GO" id="GO:0033557">
    <property type="term" value="C:Slx1-Slx4 complex"/>
    <property type="evidence" value="ECO:0007669"/>
    <property type="project" value="UniProtKB-UniRule"/>
</dbReference>
<feature type="compositionally biased region" description="Polar residues" evidence="10">
    <location>
        <begin position="530"/>
        <end position="540"/>
    </location>
</feature>
<evidence type="ECO:0000256" key="6">
    <source>
        <dbReference type="ARBA" id="ARBA00023204"/>
    </source>
</evidence>
<dbReference type="HAMAP" id="MF_03110">
    <property type="entry name" value="Endonuc_su_Slx4"/>
    <property type="match status" value="1"/>
</dbReference>
<feature type="compositionally biased region" description="Low complexity" evidence="10">
    <location>
        <begin position="808"/>
        <end position="828"/>
    </location>
</feature>
<name>A0AAE0U9J9_SORBR</name>
<feature type="region of interest" description="Disordered" evidence="10">
    <location>
        <begin position="307"/>
        <end position="339"/>
    </location>
</feature>
<dbReference type="CDD" id="cd22999">
    <property type="entry name" value="SAP_SLX4"/>
    <property type="match status" value="1"/>
</dbReference>
<organism evidence="11 12">
    <name type="scientific">Sordaria brevicollis</name>
    <dbReference type="NCBI Taxonomy" id="83679"/>
    <lineage>
        <taxon>Eukaryota</taxon>
        <taxon>Fungi</taxon>
        <taxon>Dikarya</taxon>
        <taxon>Ascomycota</taxon>
        <taxon>Pezizomycotina</taxon>
        <taxon>Sordariomycetes</taxon>
        <taxon>Sordariomycetidae</taxon>
        <taxon>Sordariales</taxon>
        <taxon>Sordariaceae</taxon>
        <taxon>Sordaria</taxon>
    </lineage>
</organism>
<feature type="region of interest" description="Disordered" evidence="10">
    <location>
        <begin position="1"/>
        <end position="50"/>
    </location>
</feature>
<keyword evidence="11" id="KW-0255">Endonuclease</keyword>
<dbReference type="GO" id="GO:0006310">
    <property type="term" value="P:DNA recombination"/>
    <property type="evidence" value="ECO:0007669"/>
    <property type="project" value="UniProtKB-UniRule"/>
</dbReference>
<dbReference type="InterPro" id="IPR017956">
    <property type="entry name" value="AT_hook_DNA-bd_motif"/>
</dbReference>
<comment type="function">
    <text evidence="9">Regulatory subunit of the SLX1-SLX4 structure-specific endonuclease that resolves DNA secondary structures generated during DNA repair and recombination. Has endonuclease activity towards branched DNA substrates, introducing single-strand cuts in duplex DNA close to junctions with ss-DNA.</text>
</comment>
<keyword evidence="11" id="KW-0540">Nuclease</keyword>
<evidence type="ECO:0000256" key="10">
    <source>
        <dbReference type="SAM" id="MobiDB-lite"/>
    </source>
</evidence>
<feature type="compositionally biased region" description="Low complexity" evidence="10">
    <location>
        <begin position="870"/>
        <end position="886"/>
    </location>
</feature>
<dbReference type="GO" id="GO:0017108">
    <property type="term" value="F:5'-flap endonuclease activity"/>
    <property type="evidence" value="ECO:0007669"/>
    <property type="project" value="InterPro"/>
</dbReference>
<comment type="caution">
    <text evidence="11">The sequence shown here is derived from an EMBL/GenBank/DDBJ whole genome shotgun (WGS) entry which is preliminary data.</text>
</comment>
<accession>A0AAE0U9J9</accession>
<keyword evidence="11" id="KW-0378">Hydrolase</keyword>
<feature type="compositionally biased region" description="Polar residues" evidence="10">
    <location>
        <begin position="732"/>
        <end position="742"/>
    </location>
</feature>
<dbReference type="Pfam" id="PF09494">
    <property type="entry name" value="Slx4"/>
    <property type="match status" value="1"/>
</dbReference>
<feature type="region of interest" description="Disordered" evidence="10">
    <location>
        <begin position="65"/>
        <end position="293"/>
    </location>
</feature>
<keyword evidence="3 9" id="KW-0597">Phosphoprotein</keyword>
<feature type="compositionally biased region" description="Polar residues" evidence="10">
    <location>
        <begin position="250"/>
        <end position="265"/>
    </location>
</feature>
<evidence type="ECO:0000256" key="1">
    <source>
        <dbReference type="ARBA" id="ARBA00004123"/>
    </source>
</evidence>
<proteinExistence type="inferred from homology"/>
<evidence type="ECO:0000256" key="2">
    <source>
        <dbReference type="ARBA" id="ARBA00006661"/>
    </source>
</evidence>
<feature type="compositionally biased region" description="Basic residues" evidence="10">
    <location>
        <begin position="387"/>
        <end position="399"/>
    </location>
</feature>
<dbReference type="SMART" id="SM00384">
    <property type="entry name" value="AT_hook"/>
    <property type="match status" value="2"/>
</dbReference>
<keyword evidence="5 9" id="KW-0233">DNA recombination</keyword>
<dbReference type="Proteomes" id="UP001281003">
    <property type="component" value="Unassembled WGS sequence"/>
</dbReference>
<dbReference type="InterPro" id="IPR027784">
    <property type="entry name" value="Slx4_ascomycetes"/>
</dbReference>
<sequence length="1013" mass="109713">MAHLDPIDILSSSPSEFPDLFAPVAKPPARKPSTLKTGSNSTPIPEDAVGFGTFTSAASIWRMSQVADVDEEKPAQKSPPKPTKTTKETPTIATATTSVSTVEVVVEISEEKPAKKPRKPRKKKDETETTLVIDENEPPAKPPPKRRGRPPKNKDAVDGQAALPKSKVTKPPAKPRASRKKAETVSKHFAASAHAGTSTTDAPVLEEPSKKAVVAPKTRIDDEPVDLEPAVRRRLDWTPPPDDRPPPAAGNSSTVKELPSSTTAHTEPPVAFGKLLDTYGCKPEDDQPGQVTKLDVLGKRKLIEMVATTTTTTTAPDKPKSPETSPTKSKAPKKKARTITDLATAAYRIPDPVEDSVSTATSKQDTLLGYIDVEDDNSATKPSGAKAKPKKPAKPKVSKKKPEPRKQLLLSPQSALKQVSGQDFVFGTSSQLMTEDTDLLRALHESMKTAGNAPDGDPFLSSPVKFSNITSRVKTGNSKLWKVGARDEDGDLLDLEVFDLTEAVEVPEHLLQQATRSSVGVPKPAEAENGGQTEGKTQTAIEIISSDPVALERSPARRLEAQISAPSRKGKELAHQPAKSQPPIPVASPRARTPPRVRPPPQESLSSPLRNARTKTPPRPTTPPRASAVLDLDFDFYDFEPPPSNQEHYHLLGQSQKASPSKTQQQSQKKVQQQSQPQPQPQKTMAPPPRPKYELLTDAQLSQKISSYGFKPIKKRAAMISLLEKCWESQNGVTASTSTSLGNAKLQEDKRSSNAHRPAYSMSVSPDRERGKTVKGADMQDAEAATKQKKPRGRPKKITAASTSPVRAKAAAALSKPKPKPTTSASTPKRQRPNSGSGITSLSTTRSPHPKSTTVEEIPDSDIDDDAFDSDPFASSSPAGASPSASQLFSTPEKRHEPAEAEMSLLTECEESLIIDIDSGTSSSEADLFKHITKAITTAPRTTNPAEPSWHEKILMYDPIILEDLTAWLNTGGLDGVGWEEETGTDEVRRWCERKGVGWVWREGNRGQVRRRF</sequence>